<comment type="caution">
    <text evidence="2">The sequence shown here is derived from an EMBL/GenBank/DDBJ whole genome shotgun (WGS) entry which is preliminary data.</text>
</comment>
<accession>A0ABR3CW24</accession>
<feature type="region of interest" description="Disordered" evidence="1">
    <location>
        <begin position="1"/>
        <end position="155"/>
    </location>
</feature>
<dbReference type="EMBL" id="JAJVCZ030000001">
    <property type="protein sequence ID" value="KAL0265097.1"/>
    <property type="molecule type" value="Genomic_DNA"/>
</dbReference>
<protein>
    <submittedName>
        <fullName evidence="2">Uncharacterized protein</fullName>
    </submittedName>
</protein>
<dbReference type="RefSeq" id="XP_066637837.1">
    <property type="nucleotide sequence ID" value="XM_066772558.1"/>
</dbReference>
<proteinExistence type="predicted"/>
<feature type="region of interest" description="Disordered" evidence="1">
    <location>
        <begin position="173"/>
        <end position="202"/>
    </location>
</feature>
<name>A0ABR3CW24_9PEZI</name>
<reference evidence="2 3" key="1">
    <citation type="submission" date="2024-02" db="EMBL/GenBank/DDBJ databases">
        <title>De novo assembly and annotation of 12 fungi associated with fruit tree decline syndrome in Ontario, Canada.</title>
        <authorList>
            <person name="Sulman M."/>
            <person name="Ellouze W."/>
            <person name="Ilyukhin E."/>
        </authorList>
    </citation>
    <scope>NUCLEOTIDE SEQUENCE [LARGE SCALE GENOMIC DNA]</scope>
    <source>
        <strain evidence="2 3">FDS-637</strain>
    </source>
</reference>
<gene>
    <name evidence="2" type="ORF">SLS55_001056</name>
</gene>
<evidence type="ECO:0000256" key="1">
    <source>
        <dbReference type="SAM" id="MobiDB-lite"/>
    </source>
</evidence>
<sequence length="324" mass="36650">MVARDLQNIVTSSSDESDNNPAPKKPMPPSRKDAKRSWKQFRKDNEFGEEYGHGKKIKVSSDMGKHTHRWFPDENDNDAKPPVGYFDKLRKEKQEQDRDKEKEDLLLSVSDDDDSASDGNTTCGVTSDSSDEDSDEETGPKPTPHARHLTKESSVRCVASTVSDDTVHALSAPRVLKLPSTTSTDQSTSSKSPSTKPDQTHSQLAITQLCREFDTARTKFQWDQAETAVSQLMALAPWSDDSTILIAKVAFRVKPHRDLDQGFEDSLREAVAEHMSWGYERLRETRNSIVAMLFRDHEDLAEIVYDRRLKALREKRAEVIEISD</sequence>
<dbReference type="Proteomes" id="UP001430584">
    <property type="component" value="Unassembled WGS sequence"/>
</dbReference>
<feature type="compositionally biased region" description="Basic and acidic residues" evidence="1">
    <location>
        <begin position="87"/>
        <end position="105"/>
    </location>
</feature>
<evidence type="ECO:0000313" key="3">
    <source>
        <dbReference type="Proteomes" id="UP001430584"/>
    </source>
</evidence>
<keyword evidence="3" id="KW-1185">Reference proteome</keyword>
<feature type="compositionally biased region" description="Low complexity" evidence="1">
    <location>
        <begin position="180"/>
        <end position="197"/>
    </location>
</feature>
<evidence type="ECO:0000313" key="2">
    <source>
        <dbReference type="EMBL" id="KAL0265097.1"/>
    </source>
</evidence>
<organism evidence="2 3">
    <name type="scientific">Diplodia seriata</name>
    <dbReference type="NCBI Taxonomy" id="420778"/>
    <lineage>
        <taxon>Eukaryota</taxon>
        <taxon>Fungi</taxon>
        <taxon>Dikarya</taxon>
        <taxon>Ascomycota</taxon>
        <taxon>Pezizomycotina</taxon>
        <taxon>Dothideomycetes</taxon>
        <taxon>Dothideomycetes incertae sedis</taxon>
        <taxon>Botryosphaeriales</taxon>
        <taxon>Botryosphaeriaceae</taxon>
        <taxon>Diplodia</taxon>
    </lineage>
</organism>
<dbReference type="GeneID" id="92005141"/>
<feature type="compositionally biased region" description="Basic and acidic residues" evidence="1">
    <location>
        <begin position="30"/>
        <end position="53"/>
    </location>
</feature>